<dbReference type="Pfam" id="PF16099">
    <property type="entry name" value="RMI1_C"/>
    <property type="match status" value="1"/>
</dbReference>
<dbReference type="SMART" id="SM01161">
    <property type="entry name" value="DUF1767"/>
    <property type="match status" value="1"/>
</dbReference>
<comment type="similarity">
    <text evidence="1">Belongs to the RMI1 family.</text>
</comment>
<protein>
    <recommendedName>
        <fullName evidence="2">RecQ-mediated genome instability protein 1</fullName>
    </recommendedName>
    <alternativeName>
        <fullName evidence="3">BLM-associated protein of 75 kDa homolog</fullName>
    </alternativeName>
</protein>
<dbReference type="FunFam" id="2.40.50.770:FF:000004">
    <property type="entry name" value="RecQ-mediated instability protein (DUF1767)"/>
    <property type="match status" value="1"/>
</dbReference>
<dbReference type="OrthoDB" id="341511at2759"/>
<dbReference type="EMBL" id="OOIL02001477">
    <property type="protein sequence ID" value="VFQ76071.1"/>
    <property type="molecule type" value="Genomic_DNA"/>
</dbReference>
<feature type="domain" description="RecQ-mediated genome instability protein 1 C-terminal OB-fold" evidence="6">
    <location>
        <begin position="502"/>
        <end position="645"/>
    </location>
</feature>
<feature type="compositionally biased region" description="Polar residues" evidence="4">
    <location>
        <begin position="287"/>
        <end position="300"/>
    </location>
</feature>
<evidence type="ECO:0000256" key="2">
    <source>
        <dbReference type="ARBA" id="ARBA00018987"/>
    </source>
</evidence>
<gene>
    <name evidence="8" type="ORF">CCAM_LOCUS17847</name>
</gene>
<keyword evidence="9" id="KW-1185">Reference proteome</keyword>
<evidence type="ECO:0000259" key="5">
    <source>
        <dbReference type="Pfam" id="PF08585"/>
    </source>
</evidence>
<dbReference type="PANTHER" id="PTHR14790">
    <property type="entry name" value="RECQ-MEDIATED GENOME INSTABILITY PROTEIN 1 RMI1"/>
    <property type="match status" value="1"/>
</dbReference>
<evidence type="ECO:0000259" key="6">
    <source>
        <dbReference type="Pfam" id="PF16099"/>
    </source>
</evidence>
<dbReference type="InterPro" id="IPR013894">
    <property type="entry name" value="RMI1_OB"/>
</dbReference>
<dbReference type="PANTHER" id="PTHR14790:SF15">
    <property type="entry name" value="RECQ-MEDIATED GENOME INSTABILITY PROTEIN 1"/>
    <property type="match status" value="1"/>
</dbReference>
<feature type="region of interest" description="Disordered" evidence="4">
    <location>
        <begin position="1"/>
        <end position="38"/>
    </location>
</feature>
<accession>A0A484LI56</accession>
<dbReference type="GO" id="GO:0000166">
    <property type="term" value="F:nucleotide binding"/>
    <property type="evidence" value="ECO:0007669"/>
    <property type="project" value="InterPro"/>
</dbReference>
<sequence length="667" mass="72364">MRRSHQIVSSSSDEEEEAVESVPRPRQPPPQVEEEDDSTTATLNFQTVSLNSTAPPSAQVAADCAVGRVLQDMGLRLRAEWLQSCIGQLEASVSGFSAFDSSSKAKLCFKQFLYSDMNFSGAGGLPPNVHTLQSVDLKGPFVLQVDEIINISCPLRGRYQEAPAGIKRCLKLSMTDGIQRVFGMEYRPLKGLNAMAPAGIKVSICNVSVRHGLLLLVPEVFEILGGMVDELEGARQRLVVEANKPPRGKRTRNGDAPPLATRSTLAAWPQESATASECPDTSRSRDQTTQFQGQGALSGMCTSNRHGAVTTPIRREEAETDCSFVEAMDVSVIPASTRVGNFASRSRMEVADIGVLPMEDLNASGTNTISRVRDAAGPTRRESTDTNLSAMDVEENHMLDVEIMSRVPSTTSIREDTSAYVCTGSAAPTSLHDGAMDADGIHSFDARLGSESLAQSRTQDNVPIHITTVDSDSDALPTASIEQEIHVFDELDHPFVLSGDKESPFTYLASLSAKLAGTTDKTSCVKGKIKCFLTGVKGFQFKNRSTYELRVFVDDGSLISEILIDHSVVHKEVGYTPAEVTNALASSDQNQALNMKKTMNLFQRFLVNFEGTMVVEIREDSPVPIATEMNQGCPASDAWLLLRRLSSSPLPFQQSTDHNLSPIDLSP</sequence>
<name>A0A484LI56_9ASTE</name>
<dbReference type="InterPro" id="IPR032199">
    <property type="entry name" value="RMI1_C"/>
</dbReference>
<evidence type="ECO:0000313" key="9">
    <source>
        <dbReference type="Proteomes" id="UP000595140"/>
    </source>
</evidence>
<dbReference type="Proteomes" id="UP000595140">
    <property type="component" value="Unassembled WGS sequence"/>
</dbReference>
<evidence type="ECO:0000256" key="4">
    <source>
        <dbReference type="SAM" id="MobiDB-lite"/>
    </source>
</evidence>
<dbReference type="GO" id="GO:0000712">
    <property type="term" value="P:resolution of meiotic recombination intermediates"/>
    <property type="evidence" value="ECO:0007669"/>
    <property type="project" value="TreeGrafter"/>
</dbReference>
<dbReference type="GO" id="GO:0031422">
    <property type="term" value="C:RecQ family helicase-topoisomerase III complex"/>
    <property type="evidence" value="ECO:0007669"/>
    <property type="project" value="TreeGrafter"/>
</dbReference>
<evidence type="ECO:0000259" key="7">
    <source>
        <dbReference type="Pfam" id="PF21000"/>
    </source>
</evidence>
<organism evidence="8 9">
    <name type="scientific">Cuscuta campestris</name>
    <dbReference type="NCBI Taxonomy" id="132261"/>
    <lineage>
        <taxon>Eukaryota</taxon>
        <taxon>Viridiplantae</taxon>
        <taxon>Streptophyta</taxon>
        <taxon>Embryophyta</taxon>
        <taxon>Tracheophyta</taxon>
        <taxon>Spermatophyta</taxon>
        <taxon>Magnoliopsida</taxon>
        <taxon>eudicotyledons</taxon>
        <taxon>Gunneridae</taxon>
        <taxon>Pentapetalae</taxon>
        <taxon>asterids</taxon>
        <taxon>lamiids</taxon>
        <taxon>Solanales</taxon>
        <taxon>Convolvulaceae</taxon>
        <taxon>Cuscuteae</taxon>
        <taxon>Cuscuta</taxon>
        <taxon>Cuscuta subgen. Grammica</taxon>
        <taxon>Cuscuta sect. Cleistogrammica</taxon>
    </lineage>
</organism>
<proteinExistence type="inferred from homology"/>
<dbReference type="InterPro" id="IPR042470">
    <property type="entry name" value="RMI1_N_C_sf"/>
</dbReference>
<feature type="region of interest" description="Disordered" evidence="4">
    <location>
        <begin position="267"/>
        <end position="300"/>
    </location>
</feature>
<evidence type="ECO:0000256" key="1">
    <source>
        <dbReference type="ARBA" id="ARBA00006395"/>
    </source>
</evidence>
<dbReference type="Pfam" id="PF08585">
    <property type="entry name" value="RMI1_N_C"/>
    <property type="match status" value="1"/>
</dbReference>
<feature type="domain" description="RMI1 N-terminal" evidence="7">
    <location>
        <begin position="71"/>
        <end position="117"/>
    </location>
</feature>
<feature type="domain" description="RecQ mediated genome instability protein 1 OB-fold" evidence="5">
    <location>
        <begin position="125"/>
        <end position="235"/>
    </location>
</feature>
<dbReference type="InterPro" id="IPR049363">
    <property type="entry name" value="RMI1_N"/>
</dbReference>
<evidence type="ECO:0000256" key="3">
    <source>
        <dbReference type="ARBA" id="ARBA00077519"/>
    </source>
</evidence>
<evidence type="ECO:0000313" key="8">
    <source>
        <dbReference type="EMBL" id="VFQ76071.1"/>
    </source>
</evidence>
<dbReference type="GO" id="GO:0000724">
    <property type="term" value="P:double-strand break repair via homologous recombination"/>
    <property type="evidence" value="ECO:0007669"/>
    <property type="project" value="TreeGrafter"/>
</dbReference>
<dbReference type="GO" id="GO:0016604">
    <property type="term" value="C:nuclear body"/>
    <property type="evidence" value="ECO:0007669"/>
    <property type="project" value="TreeGrafter"/>
</dbReference>
<reference evidence="8 9" key="1">
    <citation type="submission" date="2018-04" db="EMBL/GenBank/DDBJ databases">
        <authorList>
            <person name="Vogel A."/>
        </authorList>
    </citation>
    <scope>NUCLEOTIDE SEQUENCE [LARGE SCALE GENOMIC DNA]</scope>
</reference>
<dbReference type="Gene3D" id="2.40.50.770">
    <property type="entry name" value="RecQ-mediated genome instability protein Rmi1, C-terminal domain"/>
    <property type="match status" value="1"/>
</dbReference>
<dbReference type="Pfam" id="PF21000">
    <property type="entry name" value="RMI1_N_N"/>
    <property type="match status" value="1"/>
</dbReference>
<dbReference type="AlphaFoldDB" id="A0A484LI56"/>